<dbReference type="EMBL" id="GBRH01266939">
    <property type="protein sequence ID" value="JAD30956.1"/>
    <property type="molecule type" value="Transcribed_RNA"/>
</dbReference>
<reference evidence="1" key="1">
    <citation type="submission" date="2014-09" db="EMBL/GenBank/DDBJ databases">
        <authorList>
            <person name="Magalhaes I.L.F."/>
            <person name="Oliveira U."/>
            <person name="Santos F.R."/>
            <person name="Vidigal T.H.D.A."/>
            <person name="Brescovit A.D."/>
            <person name="Santos A.J."/>
        </authorList>
    </citation>
    <scope>NUCLEOTIDE SEQUENCE</scope>
    <source>
        <tissue evidence="1">Shoot tissue taken approximately 20 cm above the soil surface</tissue>
    </source>
</reference>
<evidence type="ECO:0000313" key="1">
    <source>
        <dbReference type="EMBL" id="JAD30956.1"/>
    </source>
</evidence>
<sequence length="12" mass="1289">MARSRRPNSGSA</sequence>
<name>A0A0A8YWJ8_ARUDO</name>
<proteinExistence type="predicted"/>
<protein>
    <submittedName>
        <fullName evidence="1">Uncharacterized protein</fullName>
    </submittedName>
</protein>
<reference evidence="1" key="2">
    <citation type="journal article" date="2015" name="Data Brief">
        <title>Shoot transcriptome of the giant reed, Arundo donax.</title>
        <authorList>
            <person name="Barrero R.A."/>
            <person name="Guerrero F.D."/>
            <person name="Moolhuijzen P."/>
            <person name="Goolsby J.A."/>
            <person name="Tidwell J."/>
            <person name="Bellgard S.E."/>
            <person name="Bellgard M.I."/>
        </authorList>
    </citation>
    <scope>NUCLEOTIDE SEQUENCE</scope>
    <source>
        <tissue evidence="1">Shoot tissue taken approximately 20 cm above the soil surface</tissue>
    </source>
</reference>
<accession>A0A0A8YWJ8</accession>
<organism evidence="1">
    <name type="scientific">Arundo donax</name>
    <name type="common">Giant reed</name>
    <name type="synonym">Donax arundinaceus</name>
    <dbReference type="NCBI Taxonomy" id="35708"/>
    <lineage>
        <taxon>Eukaryota</taxon>
        <taxon>Viridiplantae</taxon>
        <taxon>Streptophyta</taxon>
        <taxon>Embryophyta</taxon>
        <taxon>Tracheophyta</taxon>
        <taxon>Spermatophyta</taxon>
        <taxon>Magnoliopsida</taxon>
        <taxon>Liliopsida</taxon>
        <taxon>Poales</taxon>
        <taxon>Poaceae</taxon>
        <taxon>PACMAD clade</taxon>
        <taxon>Arundinoideae</taxon>
        <taxon>Arundineae</taxon>
        <taxon>Arundo</taxon>
    </lineage>
</organism>